<comment type="caution">
    <text evidence="1">The sequence shown here is derived from an EMBL/GenBank/DDBJ whole genome shotgun (WGS) entry which is preliminary data.</text>
</comment>
<dbReference type="EMBL" id="JACOFX010000001">
    <property type="protein sequence ID" value="MBC3905995.1"/>
    <property type="molecule type" value="Genomic_DNA"/>
</dbReference>
<proteinExistence type="predicted"/>
<reference evidence="1 2" key="1">
    <citation type="submission" date="2020-08" db="EMBL/GenBank/DDBJ databases">
        <title>Novel species isolated from subtropical streams in China.</title>
        <authorList>
            <person name="Lu H."/>
        </authorList>
    </citation>
    <scope>NUCLEOTIDE SEQUENCE [LARGE SCALE GENOMIC DNA]</scope>
    <source>
        <strain evidence="1 2">NL8W</strain>
    </source>
</reference>
<accession>A0ABR6Z3T7</accession>
<keyword evidence="2" id="KW-1185">Reference proteome</keyword>
<evidence type="ECO:0000313" key="1">
    <source>
        <dbReference type="EMBL" id="MBC3905995.1"/>
    </source>
</evidence>
<name>A0ABR6Z3T7_9BURK</name>
<evidence type="ECO:0000313" key="2">
    <source>
        <dbReference type="Proteomes" id="UP000646911"/>
    </source>
</evidence>
<protein>
    <recommendedName>
        <fullName evidence="3">Lipoprotein</fullName>
    </recommendedName>
</protein>
<dbReference type="RefSeq" id="WP_186951254.1">
    <property type="nucleotide sequence ID" value="NZ_JACOFX010000001.1"/>
</dbReference>
<gene>
    <name evidence="1" type="ORF">H8L47_00300</name>
</gene>
<sequence length="171" mass="18636">MKPAVQLLWWMRLYLLGLCISLSGCATQLAPAYDKTVVDGLAAVNTDTMILLASISNGTDKSSFPSRLDNYNSLIGRLDALSLQAGARPMPKNKVTDTINQLLDKRGSPAMSGDDSTPPSAYAIKKVSETLGKMRDVDRLQGVTAYEAQAFKGQAVIYLDQAITYENFLQR</sequence>
<dbReference type="Proteomes" id="UP000646911">
    <property type="component" value="Unassembled WGS sequence"/>
</dbReference>
<dbReference type="PROSITE" id="PS51257">
    <property type="entry name" value="PROKAR_LIPOPROTEIN"/>
    <property type="match status" value="1"/>
</dbReference>
<organism evidence="1 2">
    <name type="scientific">Undibacterium umbellatum</name>
    <dbReference type="NCBI Taxonomy" id="2762300"/>
    <lineage>
        <taxon>Bacteria</taxon>
        <taxon>Pseudomonadati</taxon>
        <taxon>Pseudomonadota</taxon>
        <taxon>Betaproteobacteria</taxon>
        <taxon>Burkholderiales</taxon>
        <taxon>Oxalobacteraceae</taxon>
        <taxon>Undibacterium</taxon>
    </lineage>
</organism>
<evidence type="ECO:0008006" key="3">
    <source>
        <dbReference type="Google" id="ProtNLM"/>
    </source>
</evidence>